<evidence type="ECO:0000313" key="13">
    <source>
        <dbReference type="Proteomes" id="UP000002279"/>
    </source>
</evidence>
<name>A0A6I8PCP0_ORNAN</name>
<dbReference type="AlphaFoldDB" id="A0A6I8PCP0"/>
<dbReference type="PANTHER" id="PTHR18843:SF2">
    <property type="entry name" value="TORSIN-1A-INTERACTING PROTEIN 2"/>
    <property type="match status" value="1"/>
</dbReference>
<dbReference type="InterPro" id="IPR038599">
    <property type="entry name" value="LAP1C-like_C_sf"/>
</dbReference>
<keyword evidence="13" id="KW-1185">Reference proteome</keyword>
<feature type="compositionally biased region" description="Basic and acidic residues" evidence="10">
    <location>
        <begin position="198"/>
        <end position="210"/>
    </location>
</feature>
<feature type="domain" description="Torsin-1A-interacting protein 1/2 AAA+ activator" evidence="11">
    <location>
        <begin position="300"/>
        <end position="529"/>
    </location>
</feature>
<dbReference type="InterPro" id="IPR046753">
    <property type="entry name" value="TOIP1/2_C"/>
</dbReference>
<feature type="compositionally biased region" description="Low complexity" evidence="10">
    <location>
        <begin position="184"/>
        <end position="197"/>
    </location>
</feature>
<keyword evidence="3" id="KW-0597">Phosphoprotein</keyword>
<dbReference type="GeneTree" id="ENSGT00390000012166"/>
<feature type="compositionally biased region" description="Basic and acidic residues" evidence="10">
    <location>
        <begin position="133"/>
        <end position="145"/>
    </location>
</feature>
<dbReference type="Pfam" id="PF05609">
    <property type="entry name" value="LAP1_C"/>
    <property type="match status" value="1"/>
</dbReference>
<dbReference type="KEGG" id="oaa:100085435"/>
<feature type="region of interest" description="Disordered" evidence="10">
    <location>
        <begin position="1"/>
        <end position="228"/>
    </location>
</feature>
<evidence type="ECO:0000256" key="9">
    <source>
        <dbReference type="ARBA" id="ARBA00037847"/>
    </source>
</evidence>
<dbReference type="PANTHER" id="PTHR18843">
    <property type="entry name" value="TORSIN-1A-INTERACTING PROTEIN"/>
    <property type="match status" value="1"/>
</dbReference>
<dbReference type="InterPro" id="IPR008662">
    <property type="entry name" value="TOIP1/2"/>
</dbReference>
<evidence type="ECO:0000256" key="6">
    <source>
        <dbReference type="ARBA" id="ARBA00023136"/>
    </source>
</evidence>
<comment type="subcellular location">
    <subcellularLocation>
        <location evidence="9">Endomembrane system</location>
        <topology evidence="9">Single-pass membrane protein</topology>
    </subcellularLocation>
    <subcellularLocation>
        <location evidence="1">Nucleus envelope</location>
    </subcellularLocation>
</comment>
<gene>
    <name evidence="12" type="primary">TOR1AIP2</name>
</gene>
<evidence type="ECO:0000256" key="10">
    <source>
        <dbReference type="SAM" id="MobiDB-lite"/>
    </source>
</evidence>
<evidence type="ECO:0000256" key="3">
    <source>
        <dbReference type="ARBA" id="ARBA00022553"/>
    </source>
</evidence>
<feature type="compositionally biased region" description="Basic and acidic residues" evidence="10">
    <location>
        <begin position="70"/>
        <end position="86"/>
    </location>
</feature>
<feature type="compositionally biased region" description="Polar residues" evidence="10">
    <location>
        <begin position="246"/>
        <end position="260"/>
    </location>
</feature>
<feature type="compositionally biased region" description="Basic and acidic residues" evidence="10">
    <location>
        <begin position="1"/>
        <end position="10"/>
    </location>
</feature>
<keyword evidence="7" id="KW-0325">Glycoprotein</keyword>
<dbReference type="Ensembl" id="ENSOANT00000065212.1">
    <property type="protein sequence ID" value="ENSOANP00000050485.1"/>
    <property type="gene ID" value="ENSOANG00000043738.1"/>
</dbReference>
<evidence type="ECO:0000256" key="7">
    <source>
        <dbReference type="ARBA" id="ARBA00023180"/>
    </source>
</evidence>
<dbReference type="GO" id="GO:0005635">
    <property type="term" value="C:nuclear envelope"/>
    <property type="evidence" value="ECO:0007669"/>
    <property type="project" value="UniProtKB-SubCell"/>
</dbReference>
<dbReference type="OMA" id="QANLIFH"/>
<dbReference type="GO" id="GO:0001671">
    <property type="term" value="F:ATPase activator activity"/>
    <property type="evidence" value="ECO:0007669"/>
    <property type="project" value="InterPro"/>
</dbReference>
<keyword evidence="4" id="KW-0812">Transmembrane</keyword>
<proteinExistence type="inferred from homology"/>
<keyword evidence="5" id="KW-1133">Transmembrane helix</keyword>
<feature type="region of interest" description="Disordered" evidence="10">
    <location>
        <begin position="242"/>
        <end position="262"/>
    </location>
</feature>
<protein>
    <submittedName>
        <fullName evidence="12">Torsin 1A interacting protein 2</fullName>
    </submittedName>
</protein>
<keyword evidence="6" id="KW-0472">Membrane</keyword>
<keyword evidence="8" id="KW-0539">Nucleus</keyword>
<dbReference type="GeneID" id="100085435"/>
<reference evidence="12" key="1">
    <citation type="submission" date="2025-08" db="UniProtKB">
        <authorList>
            <consortium name="Ensembl"/>
        </authorList>
    </citation>
    <scope>IDENTIFICATION</scope>
    <source>
        <strain evidence="12">Glennie</strain>
    </source>
</reference>
<evidence type="ECO:0000256" key="2">
    <source>
        <dbReference type="ARBA" id="ARBA00007860"/>
    </source>
</evidence>
<dbReference type="FunCoup" id="A0A6I8PCP0">
    <property type="interactions" value="1090"/>
</dbReference>
<dbReference type="Proteomes" id="UP000002279">
    <property type="component" value="Unplaced"/>
</dbReference>
<dbReference type="RefSeq" id="XP_028936996.1">
    <property type="nucleotide sequence ID" value="XM_029081163.2"/>
</dbReference>
<evidence type="ECO:0000256" key="5">
    <source>
        <dbReference type="ARBA" id="ARBA00022989"/>
    </source>
</evidence>
<reference evidence="12" key="2">
    <citation type="submission" date="2025-09" db="UniProtKB">
        <authorList>
            <consortium name="Ensembl"/>
        </authorList>
    </citation>
    <scope>IDENTIFICATION</scope>
    <source>
        <strain evidence="12">Glennie</strain>
    </source>
</reference>
<dbReference type="GO" id="GO:0016020">
    <property type="term" value="C:membrane"/>
    <property type="evidence" value="ECO:0000318"/>
    <property type="project" value="GO_Central"/>
</dbReference>
<organism evidence="12 13">
    <name type="scientific">Ornithorhynchus anatinus</name>
    <name type="common">Duckbill platypus</name>
    <dbReference type="NCBI Taxonomy" id="9258"/>
    <lineage>
        <taxon>Eukaryota</taxon>
        <taxon>Metazoa</taxon>
        <taxon>Chordata</taxon>
        <taxon>Craniata</taxon>
        <taxon>Vertebrata</taxon>
        <taxon>Euteleostomi</taxon>
        <taxon>Mammalia</taxon>
        <taxon>Monotremata</taxon>
        <taxon>Ornithorhynchidae</taxon>
        <taxon>Ornithorhynchus</taxon>
    </lineage>
</organism>
<evidence type="ECO:0000256" key="1">
    <source>
        <dbReference type="ARBA" id="ARBA00004259"/>
    </source>
</evidence>
<dbReference type="GO" id="GO:0061024">
    <property type="term" value="P:membrane organization"/>
    <property type="evidence" value="ECO:0000318"/>
    <property type="project" value="GO_Central"/>
</dbReference>
<feature type="compositionally biased region" description="Polar residues" evidence="10">
    <location>
        <begin position="32"/>
        <end position="42"/>
    </location>
</feature>
<dbReference type="Bgee" id="ENSOANG00000043738">
    <property type="expression patterns" value="Expressed in fibroblast and 8 other cell types or tissues"/>
</dbReference>
<comment type="similarity">
    <text evidence="2">Belongs to the TOR1AIP family.</text>
</comment>
<dbReference type="InParanoid" id="A0A6I8PCP0"/>
<evidence type="ECO:0000259" key="11">
    <source>
        <dbReference type="Pfam" id="PF05609"/>
    </source>
</evidence>
<dbReference type="CTD" id="163590"/>
<feature type="compositionally biased region" description="Polar residues" evidence="10">
    <location>
        <begin position="54"/>
        <end position="68"/>
    </location>
</feature>
<evidence type="ECO:0000256" key="4">
    <source>
        <dbReference type="ARBA" id="ARBA00022692"/>
    </source>
</evidence>
<sequence>MSESEHRPPEEGYSLEDTLTKTSLENEGEITSGPSEESSTSDHMVVTPKIEAVGSQNLDPESEPANSDNTDERRAPEREKEVDHGQDSPTGKNGHFPNLQELSEKPLEQNTSENIGKALASQETTSATLSGGENEKLKVPQEQKAVDVQPPTPDPKETQSVSDRTKTLEKNASNSSSENVDRALGSPGNSSSMLSSEENQKPEAPQEQKTVDAQPPTPDPQGTQPVSDLTPKKERLLKEHHPLQDSAESLGQQSREQTPDNGRGIIQNVFLKYEYFFYAFMGIFLSIFLITKMDLYSDLYSSQAQSLPDNPALNAFLAEFSLLKHKFPGQSSFLWQRGRKFLKKHLNTSHPTEPATVILTAAWEGKETLKCLSHNLADAYSSFMNLPAIRIDGTKQSLKDSDDCKVEVDEKLSSGFRNGKKAAVVHRFESLPAGSTLIFYKYCDHENAAFKDVALVLTVLLEEETLGMSLSPREVEEKVRDLLWDRFTNSDTPNSYNHMDSDKLSGLWSRISHLVLPVQPVKIIEEQGCALEN</sequence>
<dbReference type="RefSeq" id="XP_007667139.1">
    <property type="nucleotide sequence ID" value="XM_007668949.4"/>
</dbReference>
<evidence type="ECO:0000256" key="8">
    <source>
        <dbReference type="ARBA" id="ARBA00023242"/>
    </source>
</evidence>
<accession>A0A6I8PCP0</accession>
<dbReference type="Gene3D" id="3.40.50.12190">
    <property type="match status" value="1"/>
</dbReference>
<dbReference type="OrthoDB" id="6258998at2759"/>
<evidence type="ECO:0000313" key="12">
    <source>
        <dbReference type="Ensembl" id="ENSOANP00000050485.1"/>
    </source>
</evidence>
<feature type="compositionally biased region" description="Polar residues" evidence="10">
    <location>
        <begin position="121"/>
        <end position="131"/>
    </location>
</feature>